<dbReference type="PROSITE" id="PS00107">
    <property type="entry name" value="PROTEIN_KINASE_ATP"/>
    <property type="match status" value="1"/>
</dbReference>
<dbReference type="AlphaFoldDB" id="A0A8K0K535"/>
<proteinExistence type="inferred from homology"/>
<dbReference type="PROSITE" id="PS00109">
    <property type="entry name" value="PROTEIN_KINASE_TYR"/>
    <property type="match status" value="1"/>
</dbReference>
<keyword evidence="3 10" id="KW-0418">Kinase</keyword>
<keyword evidence="7" id="KW-0040">ANK repeat</keyword>
<name>A0A8K0K535_LADFU</name>
<evidence type="ECO:0000259" key="12">
    <source>
        <dbReference type="PROSITE" id="PS50001"/>
    </source>
</evidence>
<evidence type="ECO:0000256" key="11">
    <source>
        <dbReference type="SAM" id="MobiDB-lite"/>
    </source>
</evidence>
<dbReference type="OrthoDB" id="67310at2759"/>
<sequence>MNTEDSLCWYHGKISREAAEQILRNDEHTVHHGLETLIEHYQGDSHGLETRLKKVCLKDPPPHDARRHGRTNLLHRATKEVIRVSIMKNTKIVYYLAGDYTVVSELLKCGYRSVDAKNAEGQTAVHLASRLGNDEILKKLIESGANINCRDTAGNTPLHYACQMNLPNTVRVLVQMGGANVQVRNTETGWVPLHEAAYRGYSEVVSALLALDAPAHPRTPSDKTPCDLAQEGGFTECEEILSPNIFSNITLSSVDEEEHLPKMVVFDACSTRFALLVSTGNYKPPAAKSSRKEWYHGAIDRSRAVQLLRESEKQMGGDEPGAAGIFLVRWSDRQGGGYVLTMLHAGQPYHFLIRKKDKYYFIDDGPYLESLEHVIGHYSLLSDGLPALLGHPVAPKVDPPPPPLPPMPPDLQSPQQCQANGVAMSIPPPLPPFPNRSQSSPSFFASPRGVPSLAPLSLAKPSPNKKKEEKTAENIKSLSKMRNSQNCLAEKVNIPRDSIVLGAVIGEGEFGSVYQGIYTLPNGTKIDVAIKTLHHEHVQTSRDEFLREAVVMMDLNHPCVVKLIGISEGQTLLMVQELLSLGSMLDFLLESPQQISPAFELKLWASQIASGMSYLESKGFVHRDLAARNILLASKVHAKISDFGLSRALGRGKEYYRATQGGRWPIKWFVLIAVISQWYAPESFNFGTFSHASDVWSFGVTLWEMFSYGKQPYGELRGAQVIQLIERGERLPKPARCPDAVWELMSKCWAYNAKDRPTFSALSEAFSTDAEYANVQELACSIVTSRAEEVR</sequence>
<evidence type="ECO:0000256" key="1">
    <source>
        <dbReference type="ARBA" id="ARBA00022679"/>
    </source>
</evidence>
<dbReference type="PROSITE" id="PS50297">
    <property type="entry name" value="ANK_REP_REGION"/>
    <property type="match status" value="3"/>
</dbReference>
<dbReference type="InterPro" id="IPR011009">
    <property type="entry name" value="Kinase-like_dom_sf"/>
</dbReference>
<evidence type="ECO:0000259" key="13">
    <source>
        <dbReference type="PROSITE" id="PS50011"/>
    </source>
</evidence>
<dbReference type="PANTHER" id="PTHR24418">
    <property type="entry name" value="TYROSINE-PROTEIN KINASE"/>
    <property type="match status" value="1"/>
</dbReference>
<evidence type="ECO:0000256" key="10">
    <source>
        <dbReference type="RuleBase" id="RU362096"/>
    </source>
</evidence>
<dbReference type="PROSITE" id="PS50088">
    <property type="entry name" value="ANK_REPEAT"/>
    <property type="match status" value="3"/>
</dbReference>
<dbReference type="PROSITE" id="PS50001">
    <property type="entry name" value="SH2"/>
    <property type="match status" value="1"/>
</dbReference>
<dbReference type="Pfam" id="PF00023">
    <property type="entry name" value="Ank"/>
    <property type="match status" value="1"/>
</dbReference>
<feature type="repeat" description="ANK" evidence="7">
    <location>
        <begin position="120"/>
        <end position="152"/>
    </location>
</feature>
<dbReference type="SMART" id="SM00219">
    <property type="entry name" value="TyrKc"/>
    <property type="match status" value="1"/>
</dbReference>
<feature type="binding site" evidence="9">
    <location>
        <position position="531"/>
    </location>
    <ligand>
        <name>ATP</name>
        <dbReference type="ChEBI" id="CHEBI:30616"/>
    </ligand>
</feature>
<keyword evidence="2 9" id="KW-0547">Nucleotide-binding</keyword>
<dbReference type="PROSITE" id="PS50011">
    <property type="entry name" value="PROTEIN_KINASE_DOM"/>
    <property type="match status" value="1"/>
</dbReference>
<feature type="domain" description="Protein kinase" evidence="13">
    <location>
        <begin position="499"/>
        <end position="773"/>
    </location>
</feature>
<keyword evidence="8" id="KW-0727">SH2 domain</keyword>
<dbReference type="SMART" id="SM00248">
    <property type="entry name" value="ANK"/>
    <property type="match status" value="3"/>
</dbReference>
<dbReference type="Gene3D" id="1.10.510.10">
    <property type="entry name" value="Transferase(Phosphotransferase) domain 1"/>
    <property type="match status" value="1"/>
</dbReference>
<reference evidence="14" key="2">
    <citation type="submission" date="2017-10" db="EMBL/GenBank/DDBJ databases">
        <title>Ladona fulva Genome sequencing and assembly.</title>
        <authorList>
            <person name="Murali S."/>
            <person name="Richards S."/>
            <person name="Bandaranaike D."/>
            <person name="Bellair M."/>
            <person name="Blankenburg K."/>
            <person name="Chao H."/>
            <person name="Dinh H."/>
            <person name="Doddapaneni H."/>
            <person name="Dugan-Rocha S."/>
            <person name="Elkadiri S."/>
            <person name="Gnanaolivu R."/>
            <person name="Hernandez B."/>
            <person name="Skinner E."/>
            <person name="Javaid M."/>
            <person name="Lee S."/>
            <person name="Li M."/>
            <person name="Ming W."/>
            <person name="Munidasa M."/>
            <person name="Muniz J."/>
            <person name="Nguyen L."/>
            <person name="Hughes D."/>
            <person name="Osuji N."/>
            <person name="Pu L.-L."/>
            <person name="Puazo M."/>
            <person name="Qu C."/>
            <person name="Quiroz J."/>
            <person name="Raj R."/>
            <person name="Weissenberger G."/>
            <person name="Xin Y."/>
            <person name="Zou X."/>
            <person name="Han Y."/>
            <person name="Worley K."/>
            <person name="Muzny D."/>
            <person name="Gibbs R."/>
        </authorList>
    </citation>
    <scope>NUCLEOTIDE SEQUENCE</scope>
    <source>
        <strain evidence="14">Sampled in the wild</strain>
    </source>
</reference>
<evidence type="ECO:0000313" key="15">
    <source>
        <dbReference type="Proteomes" id="UP000792457"/>
    </source>
</evidence>
<accession>A0A8K0K535</accession>
<dbReference type="Gene3D" id="3.30.200.20">
    <property type="entry name" value="Phosphorylase Kinase, domain 1"/>
    <property type="match status" value="1"/>
</dbReference>
<dbReference type="InterPro" id="IPR008266">
    <property type="entry name" value="Tyr_kinase_AS"/>
</dbReference>
<evidence type="ECO:0000256" key="4">
    <source>
        <dbReference type="ARBA" id="ARBA00022840"/>
    </source>
</evidence>
<dbReference type="Gene3D" id="3.30.505.10">
    <property type="entry name" value="SH2 domain"/>
    <property type="match status" value="1"/>
</dbReference>
<dbReference type="GO" id="GO:0002009">
    <property type="term" value="P:morphogenesis of an epithelium"/>
    <property type="evidence" value="ECO:0007669"/>
    <property type="project" value="UniProtKB-ARBA"/>
</dbReference>
<evidence type="ECO:0000256" key="3">
    <source>
        <dbReference type="ARBA" id="ARBA00022777"/>
    </source>
</evidence>
<dbReference type="Pfam" id="PF12796">
    <property type="entry name" value="Ank_2"/>
    <property type="match status" value="1"/>
</dbReference>
<evidence type="ECO:0000256" key="2">
    <source>
        <dbReference type="ARBA" id="ARBA00022741"/>
    </source>
</evidence>
<keyword evidence="15" id="KW-1185">Reference proteome</keyword>
<dbReference type="InterPro" id="IPR036770">
    <property type="entry name" value="Ankyrin_rpt-contain_sf"/>
</dbReference>
<keyword evidence="1 10" id="KW-0808">Transferase</keyword>
<dbReference type="InterPro" id="IPR050198">
    <property type="entry name" value="Non-receptor_tyrosine_kinases"/>
</dbReference>
<dbReference type="InterPro" id="IPR020635">
    <property type="entry name" value="Tyr_kinase_cat_dom"/>
</dbReference>
<dbReference type="PRINTS" id="PR00109">
    <property type="entry name" value="TYRKINASE"/>
</dbReference>
<feature type="region of interest" description="Disordered" evidence="11">
    <location>
        <begin position="425"/>
        <end position="448"/>
    </location>
</feature>
<feature type="repeat" description="ANK" evidence="7">
    <location>
        <begin position="188"/>
        <end position="220"/>
    </location>
</feature>
<protein>
    <recommendedName>
        <fullName evidence="10">Tyrosine-protein kinase</fullName>
        <ecNumber evidence="10">2.7.10.2</ecNumber>
    </recommendedName>
</protein>
<evidence type="ECO:0000256" key="8">
    <source>
        <dbReference type="PROSITE-ProRule" id="PRU00191"/>
    </source>
</evidence>
<gene>
    <name evidence="14" type="ORF">J437_LFUL008984</name>
</gene>
<evidence type="ECO:0000256" key="7">
    <source>
        <dbReference type="PROSITE-ProRule" id="PRU00023"/>
    </source>
</evidence>
<dbReference type="InterPro" id="IPR000719">
    <property type="entry name" value="Prot_kinase_dom"/>
</dbReference>
<comment type="similarity">
    <text evidence="10">Belongs to the protein kinase superfamily. Tyr protein kinase family.</text>
</comment>
<dbReference type="SUPFAM" id="SSF55550">
    <property type="entry name" value="SH2 domain"/>
    <property type="match status" value="2"/>
</dbReference>
<dbReference type="FunFam" id="1.10.510.10:FF:000521">
    <property type="entry name" value="Tyrosine-protein kinase pr2"/>
    <property type="match status" value="1"/>
</dbReference>
<comment type="caution">
    <text evidence="14">The sequence shown here is derived from an EMBL/GenBank/DDBJ whole genome shotgun (WGS) entry which is preliminary data.</text>
</comment>
<feature type="domain" description="SH2" evidence="12">
    <location>
        <begin position="294"/>
        <end position="393"/>
    </location>
</feature>
<dbReference type="InterPro" id="IPR001245">
    <property type="entry name" value="Ser-Thr/Tyr_kinase_cat_dom"/>
</dbReference>
<organism evidence="14 15">
    <name type="scientific">Ladona fulva</name>
    <name type="common">Scarce chaser dragonfly</name>
    <name type="synonym">Libellula fulva</name>
    <dbReference type="NCBI Taxonomy" id="123851"/>
    <lineage>
        <taxon>Eukaryota</taxon>
        <taxon>Metazoa</taxon>
        <taxon>Ecdysozoa</taxon>
        <taxon>Arthropoda</taxon>
        <taxon>Hexapoda</taxon>
        <taxon>Insecta</taxon>
        <taxon>Pterygota</taxon>
        <taxon>Palaeoptera</taxon>
        <taxon>Odonata</taxon>
        <taxon>Epiprocta</taxon>
        <taxon>Anisoptera</taxon>
        <taxon>Libelluloidea</taxon>
        <taxon>Libellulidae</taxon>
        <taxon>Ladona</taxon>
    </lineage>
</organism>
<comment type="catalytic activity">
    <reaction evidence="6 10">
        <text>L-tyrosyl-[protein] + ATP = O-phospho-L-tyrosyl-[protein] + ADP + H(+)</text>
        <dbReference type="Rhea" id="RHEA:10596"/>
        <dbReference type="Rhea" id="RHEA-COMP:10136"/>
        <dbReference type="Rhea" id="RHEA-COMP:20101"/>
        <dbReference type="ChEBI" id="CHEBI:15378"/>
        <dbReference type="ChEBI" id="CHEBI:30616"/>
        <dbReference type="ChEBI" id="CHEBI:46858"/>
        <dbReference type="ChEBI" id="CHEBI:61978"/>
        <dbReference type="ChEBI" id="CHEBI:456216"/>
        <dbReference type="EC" id="2.7.10.2"/>
    </reaction>
</comment>
<dbReference type="Pfam" id="PF00017">
    <property type="entry name" value="SH2"/>
    <property type="match status" value="1"/>
</dbReference>
<dbReference type="Gene3D" id="1.25.40.20">
    <property type="entry name" value="Ankyrin repeat-containing domain"/>
    <property type="match status" value="1"/>
</dbReference>
<dbReference type="EC" id="2.7.10.2" evidence="10"/>
<dbReference type="SUPFAM" id="SSF56112">
    <property type="entry name" value="Protein kinase-like (PK-like)"/>
    <property type="match status" value="1"/>
</dbReference>
<evidence type="ECO:0000313" key="14">
    <source>
        <dbReference type="EMBL" id="KAG8228527.1"/>
    </source>
</evidence>
<dbReference type="InterPro" id="IPR000980">
    <property type="entry name" value="SH2"/>
</dbReference>
<dbReference type="GO" id="GO:0004715">
    <property type="term" value="F:non-membrane spanning protein tyrosine kinase activity"/>
    <property type="evidence" value="ECO:0007669"/>
    <property type="project" value="UniProtKB-EC"/>
</dbReference>
<evidence type="ECO:0000256" key="5">
    <source>
        <dbReference type="ARBA" id="ARBA00023137"/>
    </source>
</evidence>
<dbReference type="EMBL" id="KZ308376">
    <property type="protein sequence ID" value="KAG8228527.1"/>
    <property type="molecule type" value="Genomic_DNA"/>
</dbReference>
<dbReference type="PRINTS" id="PR00401">
    <property type="entry name" value="SH2DOMAIN"/>
</dbReference>
<keyword evidence="5 10" id="KW-0829">Tyrosine-protein kinase</keyword>
<reference evidence="14" key="1">
    <citation type="submission" date="2013-04" db="EMBL/GenBank/DDBJ databases">
        <authorList>
            <person name="Qu J."/>
            <person name="Murali S.C."/>
            <person name="Bandaranaike D."/>
            <person name="Bellair M."/>
            <person name="Blankenburg K."/>
            <person name="Chao H."/>
            <person name="Dinh H."/>
            <person name="Doddapaneni H."/>
            <person name="Downs B."/>
            <person name="Dugan-Rocha S."/>
            <person name="Elkadiri S."/>
            <person name="Gnanaolivu R.D."/>
            <person name="Hernandez B."/>
            <person name="Javaid M."/>
            <person name="Jayaseelan J.C."/>
            <person name="Lee S."/>
            <person name="Li M."/>
            <person name="Ming W."/>
            <person name="Munidasa M."/>
            <person name="Muniz J."/>
            <person name="Nguyen L."/>
            <person name="Ongeri F."/>
            <person name="Osuji N."/>
            <person name="Pu L.-L."/>
            <person name="Puazo M."/>
            <person name="Qu C."/>
            <person name="Quiroz J."/>
            <person name="Raj R."/>
            <person name="Weissenberger G."/>
            <person name="Xin Y."/>
            <person name="Zou X."/>
            <person name="Han Y."/>
            <person name="Richards S."/>
            <person name="Worley K."/>
            <person name="Muzny D."/>
            <person name="Gibbs R."/>
        </authorList>
    </citation>
    <scope>NUCLEOTIDE SEQUENCE</scope>
    <source>
        <strain evidence="14">Sampled in the wild</strain>
    </source>
</reference>
<dbReference type="SMART" id="SM00252">
    <property type="entry name" value="SH2"/>
    <property type="match status" value="1"/>
</dbReference>
<evidence type="ECO:0000256" key="9">
    <source>
        <dbReference type="PROSITE-ProRule" id="PRU10141"/>
    </source>
</evidence>
<dbReference type="InterPro" id="IPR002110">
    <property type="entry name" value="Ankyrin_rpt"/>
</dbReference>
<feature type="repeat" description="ANK" evidence="7">
    <location>
        <begin position="153"/>
        <end position="177"/>
    </location>
</feature>
<dbReference type="Pfam" id="PF07714">
    <property type="entry name" value="PK_Tyr_Ser-Thr"/>
    <property type="match status" value="1"/>
</dbReference>
<dbReference type="Proteomes" id="UP000792457">
    <property type="component" value="Unassembled WGS sequence"/>
</dbReference>
<dbReference type="SUPFAM" id="SSF48403">
    <property type="entry name" value="Ankyrin repeat"/>
    <property type="match status" value="1"/>
</dbReference>
<dbReference type="InterPro" id="IPR036860">
    <property type="entry name" value="SH2_dom_sf"/>
</dbReference>
<dbReference type="InterPro" id="IPR017441">
    <property type="entry name" value="Protein_kinase_ATP_BS"/>
</dbReference>
<keyword evidence="4 9" id="KW-0067">ATP-binding</keyword>
<evidence type="ECO:0000256" key="6">
    <source>
        <dbReference type="ARBA" id="ARBA00051245"/>
    </source>
</evidence>
<dbReference type="GO" id="GO:0005524">
    <property type="term" value="F:ATP binding"/>
    <property type="evidence" value="ECO:0007669"/>
    <property type="project" value="UniProtKB-UniRule"/>
</dbReference>